<sequence length="333" mass="35622">MGGHSPLAVLALVASTLTVGQPVGEDYDAVSLFQQTQSNLGKQGAMRVPHLGDAQPVPEEPESVRKMMVQKATDEMRREASASQGAGASQESESQHRPEPGALALALAESAIKKVATTSFDMLLVGLPTLVAALPQAAAASSEAACTARDQQEMKSTFSVLYEAVDAAELPARFALIKENCTAEQLLSGGLDYTRASDCLGHVLNVSDECSKCHGESFKAFLGKDFYDLGCVPGCMRAQEHCQVHLHSEACYKAVAGCMDCAKPALDKMLACHGGSGRAKALQSFEDCVERTREGRAWVQFQARHVVDYLNECFFDGVPPPRRGIALADVKEM</sequence>
<feature type="chain" id="PRO_5030623396" evidence="2">
    <location>
        <begin position="21"/>
        <end position="333"/>
    </location>
</feature>
<feature type="signal peptide" evidence="2">
    <location>
        <begin position="1"/>
        <end position="20"/>
    </location>
</feature>
<gene>
    <name evidence="3" type="ORF">ACAT0790_LOCUS35255</name>
</gene>
<evidence type="ECO:0000313" key="3">
    <source>
        <dbReference type="EMBL" id="CAD9158463.1"/>
    </source>
</evidence>
<proteinExistence type="predicted"/>
<reference evidence="3" key="1">
    <citation type="submission" date="2021-01" db="EMBL/GenBank/DDBJ databases">
        <authorList>
            <person name="Corre E."/>
            <person name="Pelletier E."/>
            <person name="Niang G."/>
            <person name="Scheremetjew M."/>
            <person name="Finn R."/>
            <person name="Kale V."/>
            <person name="Holt S."/>
            <person name="Cochrane G."/>
            <person name="Meng A."/>
            <person name="Brown T."/>
            <person name="Cohen L."/>
        </authorList>
    </citation>
    <scope>NUCLEOTIDE SEQUENCE</scope>
    <source>
        <strain evidence="3">OF101</strain>
    </source>
</reference>
<dbReference type="AlphaFoldDB" id="A0A7S1WB34"/>
<name>A0A7S1WB34_ALECA</name>
<feature type="region of interest" description="Disordered" evidence="1">
    <location>
        <begin position="48"/>
        <end position="98"/>
    </location>
</feature>
<evidence type="ECO:0000256" key="2">
    <source>
        <dbReference type="SAM" id="SignalP"/>
    </source>
</evidence>
<protein>
    <submittedName>
        <fullName evidence="3">Uncharacterized protein</fullName>
    </submittedName>
</protein>
<feature type="compositionally biased region" description="Low complexity" evidence="1">
    <location>
        <begin position="81"/>
        <end position="92"/>
    </location>
</feature>
<organism evidence="3">
    <name type="scientific">Alexandrium catenella</name>
    <name type="common">Red tide dinoflagellate</name>
    <name type="synonym">Gonyaulax catenella</name>
    <dbReference type="NCBI Taxonomy" id="2925"/>
    <lineage>
        <taxon>Eukaryota</taxon>
        <taxon>Sar</taxon>
        <taxon>Alveolata</taxon>
        <taxon>Dinophyceae</taxon>
        <taxon>Gonyaulacales</taxon>
        <taxon>Pyrocystaceae</taxon>
        <taxon>Alexandrium</taxon>
    </lineage>
</organism>
<evidence type="ECO:0000256" key="1">
    <source>
        <dbReference type="SAM" id="MobiDB-lite"/>
    </source>
</evidence>
<dbReference type="EMBL" id="HBGE01058648">
    <property type="protein sequence ID" value="CAD9158463.1"/>
    <property type="molecule type" value="Transcribed_RNA"/>
</dbReference>
<accession>A0A7S1WB34</accession>
<keyword evidence="2" id="KW-0732">Signal</keyword>